<dbReference type="EMBL" id="JAPQKL010000002">
    <property type="protein sequence ID" value="KAJ5144263.1"/>
    <property type="molecule type" value="Genomic_DNA"/>
</dbReference>
<dbReference type="Proteomes" id="UP001149079">
    <property type="component" value="Unassembled WGS sequence"/>
</dbReference>
<evidence type="ECO:0000313" key="2">
    <source>
        <dbReference type="Proteomes" id="UP001149079"/>
    </source>
</evidence>
<name>A0A9W9HF08_9EURO</name>
<dbReference type="OrthoDB" id="5396831at2759"/>
<dbReference type="RefSeq" id="XP_056525907.1">
    <property type="nucleotide sequence ID" value="XM_056663794.1"/>
</dbReference>
<comment type="caution">
    <text evidence="1">The sequence shown here is derived from an EMBL/GenBank/DDBJ whole genome shotgun (WGS) entry which is preliminary data.</text>
</comment>
<organism evidence="1 2">
    <name type="scientific">Penicillium bovifimosum</name>
    <dbReference type="NCBI Taxonomy" id="126998"/>
    <lineage>
        <taxon>Eukaryota</taxon>
        <taxon>Fungi</taxon>
        <taxon>Dikarya</taxon>
        <taxon>Ascomycota</taxon>
        <taxon>Pezizomycotina</taxon>
        <taxon>Eurotiomycetes</taxon>
        <taxon>Eurotiomycetidae</taxon>
        <taxon>Eurotiales</taxon>
        <taxon>Aspergillaceae</taxon>
        <taxon>Penicillium</taxon>
    </lineage>
</organism>
<evidence type="ECO:0000313" key="1">
    <source>
        <dbReference type="EMBL" id="KAJ5144263.1"/>
    </source>
</evidence>
<proteinExistence type="predicted"/>
<protein>
    <submittedName>
        <fullName evidence="1">Uncharacterized protein</fullName>
    </submittedName>
</protein>
<reference evidence="1" key="1">
    <citation type="submission" date="2022-11" db="EMBL/GenBank/DDBJ databases">
        <authorList>
            <person name="Petersen C."/>
        </authorList>
    </citation>
    <scope>NUCLEOTIDE SEQUENCE</scope>
    <source>
        <strain evidence="1">IBT 22155</strain>
    </source>
</reference>
<accession>A0A9W9HF08</accession>
<keyword evidence="2" id="KW-1185">Reference proteome</keyword>
<dbReference type="AlphaFoldDB" id="A0A9W9HF08"/>
<gene>
    <name evidence="1" type="ORF">N7515_003050</name>
</gene>
<dbReference type="GeneID" id="81402964"/>
<sequence>MVLCDREQWTSDVELYAPGYLALEAEGRGGEYPLTSLTVPASIESIKKQVMIKVQDPSFTHPHFSFITPGRFP</sequence>
<reference evidence="1" key="2">
    <citation type="journal article" date="2023" name="IMA Fungus">
        <title>Comparative genomic study of the Penicillium genus elucidates a diverse pangenome and 15 lateral gene transfer events.</title>
        <authorList>
            <person name="Petersen C."/>
            <person name="Sorensen T."/>
            <person name="Nielsen M.R."/>
            <person name="Sondergaard T.E."/>
            <person name="Sorensen J.L."/>
            <person name="Fitzpatrick D.A."/>
            <person name="Frisvad J.C."/>
            <person name="Nielsen K.L."/>
        </authorList>
    </citation>
    <scope>NUCLEOTIDE SEQUENCE</scope>
    <source>
        <strain evidence="1">IBT 22155</strain>
    </source>
</reference>